<dbReference type="InterPro" id="IPR011050">
    <property type="entry name" value="Pectin_lyase_fold/virulence"/>
</dbReference>
<dbReference type="Pfam" id="PF13229">
    <property type="entry name" value="Beta_helix"/>
    <property type="match status" value="1"/>
</dbReference>
<sequence>MRRDLSTAMTSGNAVVIAANNVTLDCNGFKLGGLAAGPASTAWGVYASDRLNATVRHCNIRGFFIGLFLSGGGGHVVEDNRFDQNLGTALAIRYGTNTANLVQRNRVFDTGGGPYSTAAIVAEGDIIDNTVVGAFSAVAGGTTTGISAFGAGTEVRGNQVRELVPGSGGLTYGIFVNVTRVAVADNRIANQPAQAGIGIMGFGATDTFCAGNTITGFGTGMNACRNSGGNDWW</sequence>
<dbReference type="SUPFAM" id="SSF51126">
    <property type="entry name" value="Pectin lyase-like"/>
    <property type="match status" value="1"/>
</dbReference>
<dbReference type="Proteomes" id="UP000639274">
    <property type="component" value="Chromosome"/>
</dbReference>
<name>A0A975AU31_9GAMM</name>
<organism evidence="2 3">
    <name type="scientific">Agrilutibacter solisilvae</name>
    <dbReference type="NCBI Taxonomy" id="2763317"/>
    <lineage>
        <taxon>Bacteria</taxon>
        <taxon>Pseudomonadati</taxon>
        <taxon>Pseudomonadota</taxon>
        <taxon>Gammaproteobacteria</taxon>
        <taxon>Lysobacterales</taxon>
        <taxon>Lysobacteraceae</taxon>
        <taxon>Agrilutibacter</taxon>
    </lineage>
</organism>
<proteinExistence type="predicted"/>
<dbReference type="KEGG" id="lsf:I8J32_007650"/>
<accession>A0A975AU31</accession>
<gene>
    <name evidence="2" type="ORF">I8J32_007650</name>
</gene>
<feature type="domain" description="Right handed beta helix" evidence="1">
    <location>
        <begin position="23"/>
        <end position="160"/>
    </location>
</feature>
<dbReference type="Gene3D" id="2.160.20.10">
    <property type="entry name" value="Single-stranded right-handed beta-helix, Pectin lyase-like"/>
    <property type="match status" value="1"/>
</dbReference>
<reference evidence="2 3" key="1">
    <citation type="submission" date="2021-03" db="EMBL/GenBank/DDBJ databases">
        <title>Lysobacter sp. nov. isolated from soil of gangwondo yeongwol, south Korea.</title>
        <authorList>
            <person name="Kim K.R."/>
            <person name="Kim K.H."/>
            <person name="Jeon C.O."/>
        </authorList>
    </citation>
    <scope>NUCLEOTIDE SEQUENCE [LARGE SCALE GENOMIC DNA]</scope>
    <source>
        <strain evidence="2 3">R19</strain>
    </source>
</reference>
<evidence type="ECO:0000313" key="2">
    <source>
        <dbReference type="EMBL" id="QSX79705.1"/>
    </source>
</evidence>
<dbReference type="InterPro" id="IPR006626">
    <property type="entry name" value="PbH1"/>
</dbReference>
<evidence type="ECO:0000313" key="3">
    <source>
        <dbReference type="Proteomes" id="UP000639274"/>
    </source>
</evidence>
<protein>
    <submittedName>
        <fullName evidence="2">Right-handed parallel beta-helix repeat-containing protein</fullName>
    </submittedName>
</protein>
<keyword evidence="3" id="KW-1185">Reference proteome</keyword>
<dbReference type="EMBL" id="CP071518">
    <property type="protein sequence ID" value="QSX79705.1"/>
    <property type="molecule type" value="Genomic_DNA"/>
</dbReference>
<dbReference type="SMART" id="SM00710">
    <property type="entry name" value="PbH1"/>
    <property type="match status" value="4"/>
</dbReference>
<dbReference type="InterPro" id="IPR039448">
    <property type="entry name" value="Beta_helix"/>
</dbReference>
<evidence type="ECO:0000259" key="1">
    <source>
        <dbReference type="Pfam" id="PF13229"/>
    </source>
</evidence>
<dbReference type="RefSeq" id="WP_207526857.1">
    <property type="nucleotide sequence ID" value="NZ_CP071518.1"/>
</dbReference>
<dbReference type="InterPro" id="IPR012334">
    <property type="entry name" value="Pectin_lyas_fold"/>
</dbReference>
<dbReference type="AlphaFoldDB" id="A0A975AU31"/>